<dbReference type="InterPro" id="IPR052524">
    <property type="entry name" value="MFS_Cyanate_Porter"/>
</dbReference>
<feature type="transmembrane region" description="Helical" evidence="1">
    <location>
        <begin position="380"/>
        <end position="400"/>
    </location>
</feature>
<dbReference type="Pfam" id="PF07690">
    <property type="entry name" value="MFS_1"/>
    <property type="match status" value="1"/>
</dbReference>
<feature type="transmembrane region" description="Helical" evidence="1">
    <location>
        <begin position="97"/>
        <end position="114"/>
    </location>
</feature>
<dbReference type="InterPro" id="IPR011701">
    <property type="entry name" value="MFS"/>
</dbReference>
<feature type="transmembrane region" description="Helical" evidence="1">
    <location>
        <begin position="291"/>
        <end position="308"/>
    </location>
</feature>
<dbReference type="CDD" id="cd17339">
    <property type="entry name" value="MFS_NIMT_CynX_like"/>
    <property type="match status" value="1"/>
</dbReference>
<feature type="transmembrane region" description="Helical" evidence="1">
    <location>
        <begin position="225"/>
        <end position="246"/>
    </location>
</feature>
<keyword evidence="1" id="KW-0812">Transmembrane</keyword>
<name>A0ABP9KED8_9NOCA</name>
<feature type="transmembrane region" description="Helical" evidence="1">
    <location>
        <begin position="26"/>
        <end position="53"/>
    </location>
</feature>
<feature type="transmembrane region" description="Helical" evidence="1">
    <location>
        <begin position="185"/>
        <end position="204"/>
    </location>
</feature>
<gene>
    <name evidence="2" type="ORF">GCM10023318_30720</name>
</gene>
<dbReference type="PANTHER" id="PTHR23523">
    <property type="match status" value="1"/>
</dbReference>
<keyword evidence="1" id="KW-0472">Membrane</keyword>
<feature type="transmembrane region" description="Helical" evidence="1">
    <location>
        <begin position="349"/>
        <end position="368"/>
    </location>
</feature>
<evidence type="ECO:0000313" key="3">
    <source>
        <dbReference type="Proteomes" id="UP001500603"/>
    </source>
</evidence>
<dbReference type="Gene3D" id="1.20.1250.20">
    <property type="entry name" value="MFS general substrate transporter like domains"/>
    <property type="match status" value="2"/>
</dbReference>
<proteinExistence type="predicted"/>
<accession>A0ABP9KED8</accession>
<dbReference type="PANTHER" id="PTHR23523:SF2">
    <property type="entry name" value="2-NITROIMIDAZOLE TRANSPORTER"/>
    <property type="match status" value="1"/>
</dbReference>
<keyword evidence="3" id="KW-1185">Reference proteome</keyword>
<feature type="transmembrane region" description="Helical" evidence="1">
    <location>
        <begin position="65"/>
        <end position="85"/>
    </location>
</feature>
<dbReference type="SUPFAM" id="SSF103473">
    <property type="entry name" value="MFS general substrate transporter"/>
    <property type="match status" value="1"/>
</dbReference>
<sequence length="423" mass="44124">MTGGVRDNIDCVPSTGDTDRSDNGRLWTILTAIGIMLVAANLRPAVVSVAPLIGDITRDTGFSNAGAGLLTTLPVLLFGLAAPLGPRLATRYGMEKTIFACSAVLVVATILRCLPGVGTLFLGSALIGAAIGVHNVVLPSLIKRDFAHRSGLMTGLYSMTLSGGAAVAAGLVAPINDHFDGNWRLTLGTCAVPAVLALLVWIPQLRRVHLETTVAAVSSVWRNRIAWAITVFMGTQSMIFFTFSAWLPQYLIAHGSSAAEAGTVLATGQVVALTASLVIPVVAGRYRGQRAITLLSIAVCAVGFLGLVCTDRFPALWAILIMYWPGAAIGLSLLFMVLRSPTATVTTQVSGMSQSIGYTVAAMGPIAIGGLHDVTGSWKIAMAALAVLLIPQALSTLVAARDGKIAAEQHRSETSHCSDDVAR</sequence>
<comment type="caution">
    <text evidence="2">The sequence shown here is derived from an EMBL/GenBank/DDBJ whole genome shotgun (WGS) entry which is preliminary data.</text>
</comment>
<reference evidence="3" key="1">
    <citation type="journal article" date="2019" name="Int. J. Syst. Evol. Microbiol.">
        <title>The Global Catalogue of Microorganisms (GCM) 10K type strain sequencing project: providing services to taxonomists for standard genome sequencing and annotation.</title>
        <authorList>
            <consortium name="The Broad Institute Genomics Platform"/>
            <consortium name="The Broad Institute Genome Sequencing Center for Infectious Disease"/>
            <person name="Wu L."/>
            <person name="Ma J."/>
        </authorList>
    </citation>
    <scope>NUCLEOTIDE SEQUENCE [LARGE SCALE GENOMIC DNA]</scope>
    <source>
        <strain evidence="3">JCM 18298</strain>
    </source>
</reference>
<keyword evidence="1" id="KW-1133">Transmembrane helix</keyword>
<feature type="transmembrane region" description="Helical" evidence="1">
    <location>
        <begin position="314"/>
        <end position="337"/>
    </location>
</feature>
<dbReference type="Proteomes" id="UP001500603">
    <property type="component" value="Unassembled WGS sequence"/>
</dbReference>
<feature type="transmembrane region" description="Helical" evidence="1">
    <location>
        <begin position="266"/>
        <end position="284"/>
    </location>
</feature>
<dbReference type="InterPro" id="IPR036259">
    <property type="entry name" value="MFS_trans_sf"/>
</dbReference>
<dbReference type="EMBL" id="BAABJM010000002">
    <property type="protein sequence ID" value="GAA5055085.1"/>
    <property type="molecule type" value="Genomic_DNA"/>
</dbReference>
<evidence type="ECO:0000256" key="1">
    <source>
        <dbReference type="SAM" id="Phobius"/>
    </source>
</evidence>
<feature type="transmembrane region" description="Helical" evidence="1">
    <location>
        <begin position="120"/>
        <end position="142"/>
    </location>
</feature>
<evidence type="ECO:0000313" key="2">
    <source>
        <dbReference type="EMBL" id="GAA5055085.1"/>
    </source>
</evidence>
<protein>
    <submittedName>
        <fullName evidence="2">CynX/NimT family MFS transporter</fullName>
    </submittedName>
</protein>
<feature type="transmembrane region" description="Helical" evidence="1">
    <location>
        <begin position="154"/>
        <end position="173"/>
    </location>
</feature>
<organism evidence="2 3">
    <name type="scientific">Nocardia callitridis</name>
    <dbReference type="NCBI Taxonomy" id="648753"/>
    <lineage>
        <taxon>Bacteria</taxon>
        <taxon>Bacillati</taxon>
        <taxon>Actinomycetota</taxon>
        <taxon>Actinomycetes</taxon>
        <taxon>Mycobacteriales</taxon>
        <taxon>Nocardiaceae</taxon>
        <taxon>Nocardia</taxon>
    </lineage>
</organism>